<dbReference type="Proteomes" id="UP000002217">
    <property type="component" value="Chromosome"/>
</dbReference>
<feature type="compositionally biased region" description="Low complexity" evidence="1">
    <location>
        <begin position="171"/>
        <end position="188"/>
    </location>
</feature>
<evidence type="ECO:0000313" key="4">
    <source>
        <dbReference type="Proteomes" id="UP000002217"/>
    </source>
</evidence>
<dbReference type="STRING" id="485916.Dtox_2410"/>
<evidence type="ECO:0000256" key="1">
    <source>
        <dbReference type="SAM" id="MobiDB-lite"/>
    </source>
</evidence>
<evidence type="ECO:0000256" key="2">
    <source>
        <dbReference type="SAM" id="Phobius"/>
    </source>
</evidence>
<name>C8W0G6_DESAS</name>
<keyword evidence="2" id="KW-0472">Membrane</keyword>
<dbReference type="PROSITE" id="PS51257">
    <property type="entry name" value="PROKAR_LIPOPROTEIN"/>
    <property type="match status" value="1"/>
</dbReference>
<accession>C8W0G6</accession>
<dbReference type="InterPro" id="IPR019076">
    <property type="entry name" value="Spore_lipoprot_YhcN/YlaJ-like"/>
</dbReference>
<dbReference type="KEGG" id="dae:Dtox_2410"/>
<dbReference type="EMBL" id="CP001720">
    <property type="protein sequence ID" value="ACV63221.1"/>
    <property type="molecule type" value="Genomic_DNA"/>
</dbReference>
<feature type="region of interest" description="Disordered" evidence="1">
    <location>
        <begin position="166"/>
        <end position="188"/>
    </location>
</feature>
<proteinExistence type="predicted"/>
<keyword evidence="2" id="KW-1133">Transmembrane helix</keyword>
<keyword evidence="2" id="KW-0812">Transmembrane</keyword>
<dbReference type="GO" id="GO:0030435">
    <property type="term" value="P:sporulation resulting in formation of a cellular spore"/>
    <property type="evidence" value="ECO:0007669"/>
    <property type="project" value="InterPro"/>
</dbReference>
<gene>
    <name evidence="3" type="ordered locus">Dtox_2410</name>
</gene>
<dbReference type="HOGENOM" id="CLU_077663_2_1_9"/>
<dbReference type="OrthoDB" id="1707228at2"/>
<dbReference type="InterPro" id="IPR014247">
    <property type="entry name" value="Spore_lipoprot_YhcN/YlaJ"/>
</dbReference>
<dbReference type="eggNOG" id="ENOG5032YMT">
    <property type="taxonomic scope" value="Bacteria"/>
</dbReference>
<sequence>MKQPQKIAVYFVMALFFIMITAGGCSVAKKPEPSPTVPSPQASPVPQSQNKTLPVRNMPTNNKELNRISKMLAAEAAKVSGVKGSTVVISGNTAYVGVDIANEAEKSRTDRIKKEVARVVKVKEDRLANVMVSTDADIITRLKRISTGLSKGQPLSAFNREMAEIARRMSPNTPTTPTKPGTSPRTTP</sequence>
<dbReference type="Pfam" id="PF09580">
    <property type="entry name" value="Spore_YhcN_YlaJ"/>
    <property type="match status" value="1"/>
</dbReference>
<keyword evidence="3" id="KW-0449">Lipoprotein</keyword>
<dbReference type="NCBIfam" id="TIGR02898">
    <property type="entry name" value="spore_YhcN_YlaJ"/>
    <property type="match status" value="1"/>
</dbReference>
<organism evidence="3 4">
    <name type="scientific">Desulfofarcimen acetoxidans (strain ATCC 49208 / DSM 771 / KCTC 5769 / VKM B-1644 / 5575)</name>
    <name type="common">Desulfotomaculum acetoxidans</name>
    <dbReference type="NCBI Taxonomy" id="485916"/>
    <lineage>
        <taxon>Bacteria</taxon>
        <taxon>Bacillati</taxon>
        <taxon>Bacillota</taxon>
        <taxon>Clostridia</taxon>
        <taxon>Eubacteriales</taxon>
        <taxon>Peptococcaceae</taxon>
        <taxon>Desulfofarcimen</taxon>
    </lineage>
</organism>
<feature type="compositionally biased region" description="Pro residues" evidence="1">
    <location>
        <begin position="33"/>
        <end position="43"/>
    </location>
</feature>
<feature type="region of interest" description="Disordered" evidence="1">
    <location>
        <begin position="28"/>
        <end position="60"/>
    </location>
</feature>
<dbReference type="AlphaFoldDB" id="C8W0G6"/>
<evidence type="ECO:0000313" key="3">
    <source>
        <dbReference type="EMBL" id="ACV63221.1"/>
    </source>
</evidence>
<feature type="transmembrane region" description="Helical" evidence="2">
    <location>
        <begin position="7"/>
        <end position="24"/>
    </location>
</feature>
<protein>
    <submittedName>
        <fullName evidence="3">Sporulation lipoprotein, YhcN/YlaJ family</fullName>
    </submittedName>
</protein>
<reference evidence="3 4" key="1">
    <citation type="journal article" date="2009" name="Stand. Genomic Sci.">
        <title>Complete genome sequence of Desulfotomaculum acetoxidans type strain (5575).</title>
        <authorList>
            <person name="Spring S."/>
            <person name="Lapidus A."/>
            <person name="Schroder M."/>
            <person name="Gleim D."/>
            <person name="Sims D."/>
            <person name="Meincke L."/>
            <person name="Glavina Del Rio T."/>
            <person name="Tice H."/>
            <person name="Copeland A."/>
            <person name="Cheng J.F."/>
            <person name="Lucas S."/>
            <person name="Chen F."/>
            <person name="Nolan M."/>
            <person name="Bruce D."/>
            <person name="Goodwin L."/>
            <person name="Pitluck S."/>
            <person name="Ivanova N."/>
            <person name="Mavromatis K."/>
            <person name="Mikhailova N."/>
            <person name="Pati A."/>
            <person name="Chen A."/>
            <person name="Palaniappan K."/>
            <person name="Land M."/>
            <person name="Hauser L."/>
            <person name="Chang Y.J."/>
            <person name="Jeffries C.D."/>
            <person name="Chain P."/>
            <person name="Saunders E."/>
            <person name="Brettin T."/>
            <person name="Detter J.C."/>
            <person name="Goker M."/>
            <person name="Bristow J."/>
            <person name="Eisen J.A."/>
            <person name="Markowitz V."/>
            <person name="Hugenholtz P."/>
            <person name="Kyrpides N.C."/>
            <person name="Klenk H.P."/>
            <person name="Han C."/>
        </authorList>
    </citation>
    <scope>NUCLEOTIDE SEQUENCE [LARGE SCALE GENOMIC DNA]</scope>
    <source>
        <strain evidence="4">ATCC 49208 / DSM 771 / VKM B-1644</strain>
    </source>
</reference>
<keyword evidence="4" id="KW-1185">Reference proteome</keyword>
<dbReference type="RefSeq" id="WP_015757922.1">
    <property type="nucleotide sequence ID" value="NC_013216.1"/>
</dbReference>